<organism evidence="1 2">
    <name type="scientific">Bifidobacterium phasiani</name>
    <dbReference type="NCBI Taxonomy" id="2834431"/>
    <lineage>
        <taxon>Bacteria</taxon>
        <taxon>Bacillati</taxon>
        <taxon>Actinomycetota</taxon>
        <taxon>Actinomycetes</taxon>
        <taxon>Bifidobacteriales</taxon>
        <taxon>Bifidobacteriaceae</taxon>
        <taxon>Bifidobacterium</taxon>
    </lineage>
</organism>
<proteinExistence type="predicted"/>
<evidence type="ECO:0000313" key="1">
    <source>
        <dbReference type="EMBL" id="MBW3083675.1"/>
    </source>
</evidence>
<dbReference type="Proteomes" id="UP000812844">
    <property type="component" value="Unassembled WGS sequence"/>
</dbReference>
<keyword evidence="2" id="KW-1185">Reference proteome</keyword>
<protein>
    <submittedName>
        <fullName evidence="1">Uncharacterized protein</fullName>
    </submittedName>
</protein>
<accession>A0ABS6WBX4</accession>
<sequence>MADDTTKTTSVSTEDDLLNSISANFGGESTSAISKAKKDSLAEMTKQLPEWSLEPPETFLQ</sequence>
<gene>
    <name evidence="1" type="ORF">KIH73_09995</name>
</gene>
<name>A0ABS6WBX4_9BIFI</name>
<dbReference type="RefSeq" id="WP_219083096.1">
    <property type="nucleotide sequence ID" value="NZ_JAHBBD010000031.1"/>
</dbReference>
<evidence type="ECO:0000313" key="2">
    <source>
        <dbReference type="Proteomes" id="UP000812844"/>
    </source>
</evidence>
<reference evidence="1 2" key="1">
    <citation type="submission" date="2021-05" db="EMBL/GenBank/DDBJ databases">
        <title>Phylogenetic classification of ten novel species belonging to the genus Bifidobacterium comprising B. colchicus sp. nov., B. abeli sp. nov., B. bicoloris sp. nov., B. guerezis sp. nov., B. rosaliae sp. nov., B. santillanensis sp. nov., B. argentati sp. nov., B. amazzoni sp. nov., B. pluviali sp. nov., and B. pinnaculum sp. nov.</title>
        <authorList>
            <person name="Lugli G.A."/>
            <person name="Ruiz Garcia L."/>
            <person name="Margolles A."/>
            <person name="Ventura M."/>
        </authorList>
    </citation>
    <scope>NUCLEOTIDE SEQUENCE [LARGE SCALE GENOMIC DNA]</scope>
    <source>
        <strain evidence="1 2">6T3</strain>
    </source>
</reference>
<comment type="caution">
    <text evidence="1">The sequence shown here is derived from an EMBL/GenBank/DDBJ whole genome shotgun (WGS) entry which is preliminary data.</text>
</comment>
<dbReference type="EMBL" id="JAHBBD010000031">
    <property type="protein sequence ID" value="MBW3083675.1"/>
    <property type="molecule type" value="Genomic_DNA"/>
</dbReference>